<evidence type="ECO:0000259" key="2">
    <source>
        <dbReference type="Pfam" id="PF00296"/>
    </source>
</evidence>
<proteinExistence type="predicted"/>
<dbReference type="KEGG" id="mgor:H0P51_00495"/>
<accession>A0A7D6HQC7</accession>
<sequence>MRLGVSLPSLDHSFGEIAEFAWAAEQAGLDAVWNYEVFKNPFIMHALTAQRTRSIDLCIGITSFLLRTPFAMANAAVDVAKISGGRLKVGIGPGTPGLMDVYAGVDVDRPVARTREYLEVLKLALNHLATGTEAAYEGRFQRFGAPATIWGARIDGDTPVPIYLGAVRPKMLQLAGEVADGIIGYLLDPDYIAAVVRPSLAAGAERAGRNPKDIDVVSYTICCCNRDRDVALRWARVQVGIYVAHPNNRMSAEAAGLYKETAEVLATLEKHGPAALAEVTDDKLVRMFSISGTPEECRQQATAYEGSVDEICLHTPYVPPFTVEETTAAFEGIIAAFGGGISEPEALVVSVPNRGSGA</sequence>
<name>A0A7D6HQC7_9MYCO</name>
<dbReference type="RefSeq" id="WP_180916124.1">
    <property type="nucleotide sequence ID" value="NZ_CP059165.1"/>
</dbReference>
<dbReference type="GO" id="GO:0016705">
    <property type="term" value="F:oxidoreductase activity, acting on paired donors, with incorporation or reduction of molecular oxygen"/>
    <property type="evidence" value="ECO:0007669"/>
    <property type="project" value="InterPro"/>
</dbReference>
<reference evidence="4" key="1">
    <citation type="submission" date="2020-07" db="EMBL/GenBank/DDBJ databases">
        <title>Description of Mycobacterium gordonae subsp. intergordonae subsp.nov. and Mycobacterium gordonae subsp. gordonae subsp. nov.</title>
        <authorList>
            <person name="Yu X."/>
        </authorList>
    </citation>
    <scope>NUCLEOTIDE SEQUENCE [LARGE SCALE GENOMIC DNA]</scope>
    <source>
        <strain evidence="4">24</strain>
    </source>
</reference>
<reference evidence="3 4" key="2">
    <citation type="submission" date="2020-07" db="EMBL/GenBank/DDBJ databases">
        <authorList>
            <person name="Yu X."/>
        </authorList>
    </citation>
    <scope>NUCLEOTIDE SEQUENCE [LARGE SCALE GENOMIC DNA]</scope>
    <source>
        <strain evidence="4">24</strain>
    </source>
</reference>
<dbReference type="PANTHER" id="PTHR43244:SF1">
    <property type="entry name" value="5,10-METHYLENETETRAHYDROMETHANOPTERIN REDUCTASE"/>
    <property type="match status" value="1"/>
</dbReference>
<dbReference type="InterPro" id="IPR011251">
    <property type="entry name" value="Luciferase-like_dom"/>
</dbReference>
<dbReference type="AlphaFoldDB" id="A0A7D6HQC7"/>
<dbReference type="CDD" id="cd01097">
    <property type="entry name" value="Tetrahydromethanopterin_reductase"/>
    <property type="match status" value="1"/>
</dbReference>
<dbReference type="Proteomes" id="UP000510682">
    <property type="component" value="Chromosome"/>
</dbReference>
<dbReference type="InterPro" id="IPR050564">
    <property type="entry name" value="F420-G6PD/mer"/>
</dbReference>
<gene>
    <name evidence="3" type="ORF">H0P51_00495</name>
</gene>
<protein>
    <submittedName>
        <fullName evidence="3">LLM class flavin-dependent oxidoreductase</fullName>
    </submittedName>
</protein>
<dbReference type="SUPFAM" id="SSF51679">
    <property type="entry name" value="Bacterial luciferase-like"/>
    <property type="match status" value="1"/>
</dbReference>
<feature type="domain" description="Luciferase-like" evidence="2">
    <location>
        <begin position="12"/>
        <end position="307"/>
    </location>
</feature>
<evidence type="ECO:0000256" key="1">
    <source>
        <dbReference type="ARBA" id="ARBA00023002"/>
    </source>
</evidence>
<evidence type="ECO:0000313" key="4">
    <source>
        <dbReference type="Proteomes" id="UP000510682"/>
    </source>
</evidence>
<keyword evidence="4" id="KW-1185">Reference proteome</keyword>
<organism evidence="3 4">
    <name type="scientific">Mycobacterium vicinigordonae</name>
    <dbReference type="NCBI Taxonomy" id="1719132"/>
    <lineage>
        <taxon>Bacteria</taxon>
        <taxon>Bacillati</taxon>
        <taxon>Actinomycetota</taxon>
        <taxon>Actinomycetes</taxon>
        <taxon>Mycobacteriales</taxon>
        <taxon>Mycobacteriaceae</taxon>
        <taxon>Mycobacterium</taxon>
    </lineage>
</organism>
<dbReference type="EMBL" id="CP059165">
    <property type="protein sequence ID" value="QLL07551.1"/>
    <property type="molecule type" value="Genomic_DNA"/>
</dbReference>
<keyword evidence="1" id="KW-0560">Oxidoreductase</keyword>
<dbReference type="PANTHER" id="PTHR43244">
    <property type="match status" value="1"/>
</dbReference>
<evidence type="ECO:0000313" key="3">
    <source>
        <dbReference type="EMBL" id="QLL07551.1"/>
    </source>
</evidence>
<dbReference type="InterPro" id="IPR036661">
    <property type="entry name" value="Luciferase-like_sf"/>
</dbReference>
<dbReference type="Pfam" id="PF00296">
    <property type="entry name" value="Bac_luciferase"/>
    <property type="match status" value="1"/>
</dbReference>
<reference evidence="4" key="3">
    <citation type="submission" date="2023-07" db="EMBL/GenBank/DDBJ databases">
        <title>Description of Mycobacterium gordonae subsp. intergordonae subsp.nov. and Mycobacterium gordonae subsp. gordonae subsp. nov.</title>
        <authorList>
            <person name="Huang H."/>
        </authorList>
    </citation>
    <scope>NUCLEOTIDE SEQUENCE [LARGE SCALE GENOMIC DNA]</scope>
    <source>
        <strain evidence="4">24</strain>
    </source>
</reference>
<dbReference type="Gene3D" id="3.20.20.30">
    <property type="entry name" value="Luciferase-like domain"/>
    <property type="match status" value="1"/>
</dbReference>